<evidence type="ECO:0000313" key="1">
    <source>
        <dbReference type="Proteomes" id="UP000035680"/>
    </source>
</evidence>
<evidence type="ECO:0000313" key="2">
    <source>
        <dbReference type="WBParaSite" id="SVE_1998000.1"/>
    </source>
</evidence>
<name>A0A0K0G5G3_STRVS</name>
<sequence length="85" mass="9785">MDDNLTLSEFTQNGILTSRHLCRFFPVFQHQQVYTKYTAINGVIGIEKMSQEILLEEKYPFCIFLKLSSQGDELACTYKSSKSLP</sequence>
<proteinExistence type="predicted"/>
<dbReference type="AlphaFoldDB" id="A0A0K0G5G3"/>
<keyword evidence="1" id="KW-1185">Reference proteome</keyword>
<reference evidence="1" key="1">
    <citation type="submission" date="2014-07" db="EMBL/GenBank/DDBJ databases">
        <authorList>
            <person name="Martin A.A"/>
            <person name="De Silva N."/>
        </authorList>
    </citation>
    <scope>NUCLEOTIDE SEQUENCE</scope>
</reference>
<accession>A0A0K0G5G3</accession>
<protein>
    <submittedName>
        <fullName evidence="2">Uncharacterized protein</fullName>
    </submittedName>
</protein>
<dbReference type="WBParaSite" id="SVE_1998000.1">
    <property type="protein sequence ID" value="SVE_1998000.1"/>
    <property type="gene ID" value="SVE_1998000"/>
</dbReference>
<organism evidence="1 2">
    <name type="scientific">Strongyloides venezuelensis</name>
    <name type="common">Threadworm</name>
    <dbReference type="NCBI Taxonomy" id="75913"/>
    <lineage>
        <taxon>Eukaryota</taxon>
        <taxon>Metazoa</taxon>
        <taxon>Ecdysozoa</taxon>
        <taxon>Nematoda</taxon>
        <taxon>Chromadorea</taxon>
        <taxon>Rhabditida</taxon>
        <taxon>Tylenchina</taxon>
        <taxon>Panagrolaimomorpha</taxon>
        <taxon>Strongyloidoidea</taxon>
        <taxon>Strongyloididae</taxon>
        <taxon>Strongyloides</taxon>
    </lineage>
</organism>
<dbReference type="Proteomes" id="UP000035680">
    <property type="component" value="Unassembled WGS sequence"/>
</dbReference>
<reference evidence="2" key="2">
    <citation type="submission" date="2015-08" db="UniProtKB">
        <authorList>
            <consortium name="WormBaseParasite"/>
        </authorList>
    </citation>
    <scope>IDENTIFICATION</scope>
</reference>